<feature type="compositionally biased region" description="Polar residues" evidence="1">
    <location>
        <begin position="1"/>
        <end position="11"/>
    </location>
</feature>
<dbReference type="Proteomes" id="UP001318860">
    <property type="component" value="Unassembled WGS sequence"/>
</dbReference>
<evidence type="ECO:0000313" key="3">
    <source>
        <dbReference type="Proteomes" id="UP001318860"/>
    </source>
</evidence>
<sequence>MYGRTPNSHQNFKFHGSSSSSSSRRCPIPRGPRYHPPLEIIDSVLLLEEADDFAAPSRHVARGPCHHPPPEFIGSIFPHVDIPRISSHSKRDPPSSAAAPWPVVPLDQDVTIRPLLSAGYFTYVGHQDFIPPREENYYYYYPAMPSTSGINNGDQETSNLEWVHVEEEEETMILGGSRDDRVMCGGLSKKIIGELLENEEAVSGG</sequence>
<feature type="region of interest" description="Disordered" evidence="1">
    <location>
        <begin position="1"/>
        <end position="31"/>
    </location>
</feature>
<proteinExistence type="predicted"/>
<name>A0ABR0UM90_REHGL</name>
<organism evidence="2 3">
    <name type="scientific">Rehmannia glutinosa</name>
    <name type="common">Chinese foxglove</name>
    <dbReference type="NCBI Taxonomy" id="99300"/>
    <lineage>
        <taxon>Eukaryota</taxon>
        <taxon>Viridiplantae</taxon>
        <taxon>Streptophyta</taxon>
        <taxon>Embryophyta</taxon>
        <taxon>Tracheophyta</taxon>
        <taxon>Spermatophyta</taxon>
        <taxon>Magnoliopsida</taxon>
        <taxon>eudicotyledons</taxon>
        <taxon>Gunneridae</taxon>
        <taxon>Pentapetalae</taxon>
        <taxon>asterids</taxon>
        <taxon>lamiids</taxon>
        <taxon>Lamiales</taxon>
        <taxon>Orobanchaceae</taxon>
        <taxon>Rehmannieae</taxon>
        <taxon>Rehmannia</taxon>
    </lineage>
</organism>
<reference evidence="2 3" key="1">
    <citation type="journal article" date="2021" name="Comput. Struct. Biotechnol. J.">
        <title>De novo genome assembly of the potent medicinal plant Rehmannia glutinosa using nanopore technology.</title>
        <authorList>
            <person name="Ma L."/>
            <person name="Dong C."/>
            <person name="Song C."/>
            <person name="Wang X."/>
            <person name="Zheng X."/>
            <person name="Niu Y."/>
            <person name="Chen S."/>
            <person name="Feng W."/>
        </authorList>
    </citation>
    <scope>NUCLEOTIDE SEQUENCE [LARGE SCALE GENOMIC DNA]</scope>
    <source>
        <strain evidence="2">DH-2019</strain>
    </source>
</reference>
<gene>
    <name evidence="2" type="ORF">DH2020_042490</name>
</gene>
<accession>A0ABR0UM90</accession>
<evidence type="ECO:0000313" key="2">
    <source>
        <dbReference type="EMBL" id="KAK6123770.1"/>
    </source>
</evidence>
<keyword evidence="3" id="KW-1185">Reference proteome</keyword>
<protein>
    <submittedName>
        <fullName evidence="2">Uncharacterized protein</fullName>
    </submittedName>
</protein>
<dbReference type="EMBL" id="JABTTQ020002467">
    <property type="protein sequence ID" value="KAK6123770.1"/>
    <property type="molecule type" value="Genomic_DNA"/>
</dbReference>
<comment type="caution">
    <text evidence="2">The sequence shown here is derived from an EMBL/GenBank/DDBJ whole genome shotgun (WGS) entry which is preliminary data.</text>
</comment>
<evidence type="ECO:0000256" key="1">
    <source>
        <dbReference type="SAM" id="MobiDB-lite"/>
    </source>
</evidence>